<accession>A0ABT8TV55</accession>
<keyword evidence="2" id="KW-1133">Transmembrane helix</keyword>
<proteinExistence type="predicted"/>
<comment type="caution">
    <text evidence="3">The sequence shown here is derived from an EMBL/GenBank/DDBJ whole genome shotgun (WGS) entry which is preliminary data.</text>
</comment>
<dbReference type="RefSeq" id="WP_302709198.1">
    <property type="nucleotide sequence ID" value="NZ_JAULSC010000016.1"/>
</dbReference>
<keyword evidence="2" id="KW-0812">Transmembrane</keyword>
<gene>
    <name evidence="3" type="ORF">QWJ41_14925</name>
</gene>
<evidence type="ECO:0000256" key="2">
    <source>
        <dbReference type="SAM" id="Phobius"/>
    </source>
</evidence>
<sequence length="258" mass="28179">MPDQPDSAPETFDEAVARHVAGFRARREGWSTTVTSPVVDRAAREARERTETVMKVGFLCSAFTPVFVLLPYSGISVVVAWVLAGLWFFVCFVVFVVPAFTATTSEDEPSWVDVPDDAASAYEEFPRALSRLRAGEAAPDVVAAVEAQRPVLDATLVQLGRLSSENDPGSPQSAALRERIVTIVGQVKALVDLDARRQDLAHAALLVDGCRTRRRHVSPRRRSWSWTRPGPSRPPLPRAPARSEGKLLAEMLAPVRGA</sequence>
<keyword evidence="2" id="KW-0472">Membrane</keyword>
<evidence type="ECO:0000313" key="3">
    <source>
        <dbReference type="EMBL" id="MDO3397018.1"/>
    </source>
</evidence>
<keyword evidence="4" id="KW-1185">Reference proteome</keyword>
<reference evidence="3" key="1">
    <citation type="submission" date="2023-06" db="EMBL/GenBank/DDBJ databases">
        <title>Genome sequence of Nocardioides sp. SOB44.</title>
        <authorList>
            <person name="Zhang G."/>
        </authorList>
    </citation>
    <scope>NUCLEOTIDE SEQUENCE</scope>
    <source>
        <strain evidence="3">SOB44</strain>
    </source>
</reference>
<dbReference type="Proteomes" id="UP001168363">
    <property type="component" value="Unassembled WGS sequence"/>
</dbReference>
<name>A0ABT8TV55_9ACTN</name>
<dbReference type="EMBL" id="JAULSC010000016">
    <property type="protein sequence ID" value="MDO3397018.1"/>
    <property type="molecule type" value="Genomic_DNA"/>
</dbReference>
<feature type="region of interest" description="Disordered" evidence="1">
    <location>
        <begin position="217"/>
        <end position="245"/>
    </location>
</feature>
<feature type="transmembrane region" description="Helical" evidence="2">
    <location>
        <begin position="78"/>
        <end position="100"/>
    </location>
</feature>
<organism evidence="3 4">
    <name type="scientific">Nocardioides cremeus</name>
    <dbReference type="NCBI Taxonomy" id="3058044"/>
    <lineage>
        <taxon>Bacteria</taxon>
        <taxon>Bacillati</taxon>
        <taxon>Actinomycetota</taxon>
        <taxon>Actinomycetes</taxon>
        <taxon>Propionibacteriales</taxon>
        <taxon>Nocardioidaceae</taxon>
        <taxon>Nocardioides</taxon>
    </lineage>
</organism>
<protein>
    <submittedName>
        <fullName evidence="3">Uncharacterized protein</fullName>
    </submittedName>
</protein>
<evidence type="ECO:0000256" key="1">
    <source>
        <dbReference type="SAM" id="MobiDB-lite"/>
    </source>
</evidence>
<evidence type="ECO:0000313" key="4">
    <source>
        <dbReference type="Proteomes" id="UP001168363"/>
    </source>
</evidence>